<dbReference type="InterPro" id="IPR016024">
    <property type="entry name" value="ARM-type_fold"/>
</dbReference>
<proteinExistence type="predicted"/>
<dbReference type="Proteomes" id="UP000076842">
    <property type="component" value="Unassembled WGS sequence"/>
</dbReference>
<dbReference type="SMART" id="SM00109">
    <property type="entry name" value="C1"/>
    <property type="match status" value="1"/>
</dbReference>
<dbReference type="InterPro" id="IPR002219">
    <property type="entry name" value="PKC_DAG/PE"/>
</dbReference>
<dbReference type="PROSITE" id="PS50081">
    <property type="entry name" value="ZF_DAG_PE_2"/>
    <property type="match status" value="1"/>
</dbReference>
<feature type="region of interest" description="Disordered" evidence="3">
    <location>
        <begin position="146"/>
        <end position="171"/>
    </location>
</feature>
<dbReference type="Pfam" id="PF14776">
    <property type="entry name" value="UNC-79"/>
    <property type="match status" value="1"/>
</dbReference>
<dbReference type="Gene3D" id="3.30.60.20">
    <property type="match status" value="1"/>
</dbReference>
<dbReference type="CDD" id="cd15489">
    <property type="entry name" value="PHD_SF"/>
    <property type="match status" value="1"/>
</dbReference>
<dbReference type="STRING" id="1353952.A0A165J692"/>
<evidence type="ECO:0000259" key="4">
    <source>
        <dbReference type="PROSITE" id="PS50081"/>
    </source>
</evidence>
<keyword evidence="1" id="KW-0479">Metal-binding</keyword>
<organism evidence="5 6">
    <name type="scientific">Calocera cornea HHB12733</name>
    <dbReference type="NCBI Taxonomy" id="1353952"/>
    <lineage>
        <taxon>Eukaryota</taxon>
        <taxon>Fungi</taxon>
        <taxon>Dikarya</taxon>
        <taxon>Basidiomycota</taxon>
        <taxon>Agaricomycotina</taxon>
        <taxon>Dacrymycetes</taxon>
        <taxon>Dacrymycetales</taxon>
        <taxon>Dacrymycetaceae</taxon>
        <taxon>Calocera</taxon>
    </lineage>
</organism>
<evidence type="ECO:0000256" key="1">
    <source>
        <dbReference type="ARBA" id="ARBA00022723"/>
    </source>
</evidence>
<feature type="domain" description="Phorbol-ester/DAG-type" evidence="4">
    <location>
        <begin position="630"/>
        <end position="684"/>
    </location>
</feature>
<dbReference type="InterPro" id="IPR046349">
    <property type="entry name" value="C1-like_sf"/>
</dbReference>
<dbReference type="EMBL" id="KV423923">
    <property type="protein sequence ID" value="KZT61428.1"/>
    <property type="molecule type" value="Genomic_DNA"/>
</dbReference>
<dbReference type="GO" id="GO:0046872">
    <property type="term" value="F:metal ion binding"/>
    <property type="evidence" value="ECO:0007669"/>
    <property type="project" value="UniProtKB-KW"/>
</dbReference>
<evidence type="ECO:0000256" key="3">
    <source>
        <dbReference type="SAM" id="MobiDB-lite"/>
    </source>
</evidence>
<dbReference type="Pfam" id="PF00130">
    <property type="entry name" value="C1_1"/>
    <property type="match status" value="1"/>
</dbReference>
<sequence>MSYRDAAPFLSISPPAPEPGLLHVDTSPTILTHVDLDTPTKSPTAGRGRALSLAIPSLLTPGGASKDSPSPISPVQEVENRNVNAPLSRLRVEYRKLLRHVLQRLQERTKPASIFSSARSSTTQIPQSMNETSSLRGFVSVSSGLTDGAPYDSEEEELAPKVGKRGEDTDETCDRMTELREVLLGAELRGLHILSAGGIDEDPAVSRASGLQFGRRRKSTVGNSERPSAGSLNKDKADDGALLFRQCISVLSELISNDCRFTVSHFRPARPPNSLQSLCIDVARCLLVSQKGMASAKGVYEVGLAMIPAFESFPPSMRGRLCGFFEGVVRGCLSELKLVLGGATKWSSADPFEDRPAFAFNAPQISIQVEEPGNDPADARGPGGIKLWSTSTTAEKNVVSTYAPDHPLRVYYLSSLLSPLLASLLENIDMGIQSSDDEAYWVRRLLDTIVDLKPDVYQDVLEIVAYNTPRARAAALSVLATFWPKALGHNIVCLPLPMWRPAQDPRRLLRGVQEPSDHPYAHEFLPWRFPPPPRRMTGGSVTNLTAFAQQATQNLSITPCRACMKPVHDFGLLCPFCNSAVHFTCYDPPEGSTITEYTTSSGVQKLAVTRFSHILPPRRVIPEEPASVAGHAFRWVNLFTLSLCFVCQEPIWGVARQGLTCSGCQCCVHSECIQVPQTQNISFCQSKPLSEGTFSIDWSVLRRSFITYYRPIVLTEKELHNHSYETVSVMYCLLWLQLQLMNNGIAAGSLIINQADPTTRAAKANGVDEFELQYLVRLCDALLQNDRLQKSEAMLDYRRLEGTPLQQHSLLFQPSFLHYVTSLVKAPKEKQDPDLSGSFLRPEMLTSDPVDGESQPYELTELAYAHDVLVQDLLVDLDFVVRHMLQFLHQLGLLERVDLAGNLFDGSMPARQICMFPLPLGIDLSSNVESLFTAVEACLSDVDLMVNEAGFLLLKRCSPNGLASAYAIDRLVRVVLQWIMREDRSLLTVARDYVSQKKLVPGIRSALDTQPWPTTTAMKSPAIPQGGTMTGGNEYIAFRHALLDKYAIPWLLRAHNLDTAAYMKTLHEHCLATAAEETESVRLTEALFPTKDSTEPAPKIDISFADATLRSFLKLCQASVVFTAFDELFMFWLDEISNHGTDSPMVVRTLPRLFQTDSEAARRTTMAGDIAIDQNISLSDLIDPWRSVTSIASEGIEGVARSLRWVLVLAQSGVTIPEMTFRQIAGFARDFQAPLDVQLNLVHAIFASIWVRSLGRQDLAALIETLLERNEESLIASIKHTPTLPVELSLAGLLALYGVDREKIVDSGLVQRREHEVLTSRRRVGARLFGATEHLNVSEAFVTMLLHLSRLGTETTASYVMNFLELLLTEATLLSRADLDLFIDINSDPMCRIVWHTFTWNTAHMPDLRVKCLIRLLIVNTKPFEALLDEMFDLNQPWHSRLDSAGTLFSLILELNNNESALLGSNSRRRLSGLYFRFFKLLWDDDQEVVRSAVETMSETLLSSHKDFIQSCWDDYIENCDESEKEQFVRFLLRLHPYLPTWSLISTRVIVDALANDRTIYEDPTSIYDNIIDSPDMSEAVSSPRLQAMLVSLALNLVAHGVVIQALDLLKVKVFLARQLGFSKAVLRIAGDGTCHVAPGPVSVPEPPEQGLACLAATKRVLDASTKISVSPSILGVNLPPDAAVPCLIGAPLVDLVLIVLRATQDLATMSHLVLRSWLESLIIIILKHDMRSPVLKHLDTDLKTAVARTTEILTSNAPYDNRQLALTVNQCYVKKFGGEGGAILSRQINAVSDMLAALDFNSEDILVAQGKAFLTSTFLRFPNSGLFVMLLKNGSASENLIKALSETLKDCSKDGVDGQQFALKDIMERAFYRTSHSEFNSTIANLYLYVDKVYTKDWPVELITEMGFCLSNISRHTAEWASEDFSGDAPILIAAALAERDAGNSRELMIHSELYLRWALLRFDIQTSTLQRLLKAAELVAAQPQKGPGPIKNEPYLAVAIIDSLRDTMMAKPRPTLVTVLSMLETARTISLEGPRLTFSVPDRLAADCLTYMQSFHTTGATATIGSLGTASYDLAFAVCVEASKIFLLGLSGQREALRTAFGAGAGQAMAARAGQVLRMWAFLALAALSLPTEPAELRNESCKSLAQHLMDYHFTFATLMNQLLETIRDERNNSNDLSYAHASLVLWLLLARSLDAGGVQEASLWHGVWPSFERLIIKAHGLEGGPMLMAAQQISDIFMDLVMFLLRSHSPLAMKYSATFSGLLSAMKEVNQRAQSKITKCMQALSSPPRHASRQELLFEAQSALLANEKVTSAYMSEYLRNNYVRNARAGRPV</sequence>
<accession>A0A165J692</accession>
<gene>
    <name evidence="5" type="ORF">CALCODRAFT_9999</name>
</gene>
<dbReference type="OrthoDB" id="6270916at2759"/>
<feature type="region of interest" description="Disordered" evidence="3">
    <location>
        <begin position="208"/>
        <end position="233"/>
    </location>
</feature>
<protein>
    <recommendedName>
        <fullName evidence="4">Phorbol-ester/DAG-type domain-containing protein</fullName>
    </recommendedName>
</protein>
<reference evidence="5 6" key="1">
    <citation type="journal article" date="2016" name="Mol. Biol. Evol.">
        <title>Comparative Genomics of Early-Diverging Mushroom-Forming Fungi Provides Insights into the Origins of Lignocellulose Decay Capabilities.</title>
        <authorList>
            <person name="Nagy L.G."/>
            <person name="Riley R."/>
            <person name="Tritt A."/>
            <person name="Adam C."/>
            <person name="Daum C."/>
            <person name="Floudas D."/>
            <person name="Sun H."/>
            <person name="Yadav J.S."/>
            <person name="Pangilinan J."/>
            <person name="Larsson K.H."/>
            <person name="Matsuura K."/>
            <person name="Barry K."/>
            <person name="Labutti K."/>
            <person name="Kuo R."/>
            <person name="Ohm R.A."/>
            <person name="Bhattacharya S.S."/>
            <person name="Shirouzu T."/>
            <person name="Yoshinaga Y."/>
            <person name="Martin F.M."/>
            <person name="Grigoriev I.V."/>
            <person name="Hibbett D.S."/>
        </authorList>
    </citation>
    <scope>NUCLEOTIDE SEQUENCE [LARGE SCALE GENOMIC DNA]</scope>
    <source>
        <strain evidence="5 6">HHB12733</strain>
    </source>
</reference>
<evidence type="ECO:0000313" key="5">
    <source>
        <dbReference type="EMBL" id="KZT61428.1"/>
    </source>
</evidence>
<dbReference type="CDD" id="cd00029">
    <property type="entry name" value="C1"/>
    <property type="match status" value="1"/>
</dbReference>
<name>A0A165J692_9BASI</name>
<dbReference type="SUPFAM" id="SSF48371">
    <property type="entry name" value="ARM repeat"/>
    <property type="match status" value="1"/>
</dbReference>
<dbReference type="SUPFAM" id="SSF57889">
    <property type="entry name" value="Cysteine-rich domain"/>
    <property type="match status" value="1"/>
</dbReference>
<keyword evidence="2" id="KW-0862">Zinc</keyword>
<evidence type="ECO:0000256" key="2">
    <source>
        <dbReference type="ARBA" id="ARBA00022833"/>
    </source>
</evidence>
<keyword evidence="6" id="KW-1185">Reference proteome</keyword>
<evidence type="ECO:0000313" key="6">
    <source>
        <dbReference type="Proteomes" id="UP000076842"/>
    </source>
</evidence>
<dbReference type="InParanoid" id="A0A165J692"/>